<evidence type="ECO:0000259" key="1">
    <source>
        <dbReference type="Pfam" id="PF18810"/>
    </source>
</evidence>
<dbReference type="InterPro" id="IPR041110">
    <property type="entry name" value="PBECR2"/>
</dbReference>
<protein>
    <submittedName>
        <fullName evidence="2">PBECR2 nuclease fold domain-containing protein</fullName>
    </submittedName>
</protein>
<proteinExistence type="predicted"/>
<feature type="domain" description="Phage-Barnase-EndoU-ColicinE5/D-RelE like nuclease 2" evidence="1">
    <location>
        <begin position="69"/>
        <end position="171"/>
    </location>
</feature>
<dbReference type="Proteomes" id="UP001214301">
    <property type="component" value="Chromosome"/>
</dbReference>
<organism evidence="2 3">
    <name type="scientific">Pseudomonas capeferrum</name>
    <dbReference type="NCBI Taxonomy" id="1495066"/>
    <lineage>
        <taxon>Bacteria</taxon>
        <taxon>Pseudomonadati</taxon>
        <taxon>Pseudomonadota</taxon>
        <taxon>Gammaproteobacteria</taxon>
        <taxon>Pseudomonadales</taxon>
        <taxon>Pseudomonadaceae</taxon>
        <taxon>Pseudomonas</taxon>
    </lineage>
</organism>
<name>A0ABY7R8L5_9PSED</name>
<gene>
    <name evidence="2" type="ORF">PMC74_25740</name>
</gene>
<keyword evidence="3" id="KW-1185">Reference proteome</keyword>
<dbReference type="RefSeq" id="WP_047582057.1">
    <property type="nucleotide sequence ID" value="NZ_CP116669.1"/>
</dbReference>
<evidence type="ECO:0000313" key="3">
    <source>
        <dbReference type="Proteomes" id="UP001214301"/>
    </source>
</evidence>
<dbReference type="EMBL" id="CP116669">
    <property type="protein sequence ID" value="WCI00110.1"/>
    <property type="molecule type" value="Genomic_DNA"/>
</dbReference>
<reference evidence="2 3" key="1">
    <citation type="journal article" date="2020" name="Front. Microbiol.">
        <title>Toward Biorecycling: Isolation of a Soil Bacterium That Grows on a Polyurethane Oligomer and Monomer.</title>
        <authorList>
            <person name="Espinosa M.J.C."/>
            <person name="Blanco A.C."/>
            <person name="Schmidgall T."/>
            <person name="Atanasoff-Kardjalieff A.K."/>
            <person name="Kappelmeyer U."/>
            <person name="Tischler D."/>
            <person name="Pieper D.H."/>
            <person name="Heipieper H.J."/>
            <person name="Eberlein C."/>
        </authorList>
    </citation>
    <scope>NUCLEOTIDE SEQUENCE [LARGE SCALE GENOMIC DNA]</scope>
    <source>
        <strain evidence="2 3">TDA1</strain>
    </source>
</reference>
<sequence>MTVTTPPAKITEKGCQRTWLDMGLPDLRSLHREMRAQAIEEIAAADSHDDAIELVAQHFGLSDSPIAFVVLKTPLGGVQVRRSCICHIVEKRQDARERYVQVALDTLTGPFEVWSVAYTNDTHRLAFIGVYETKRQMLVIVTLESGKMLWNFMQCDAKALNKHRHGELLFKRYAFLPNKEKGHCNQ</sequence>
<evidence type="ECO:0000313" key="2">
    <source>
        <dbReference type="EMBL" id="WCI00110.1"/>
    </source>
</evidence>
<accession>A0ABY7R8L5</accession>
<dbReference type="Pfam" id="PF18810">
    <property type="entry name" value="PBECR2"/>
    <property type="match status" value="1"/>
</dbReference>